<dbReference type="GeneID" id="20802995"/>
<sequence length="280" mass="31690">MKVLGGVMRGVVLWQQAQAWDVMEWFGAGIFARSGDFTTSRSCKHISVEWTSLFPSHVDLTYTIERRPDHNMQWKWTPVVEMHVPTLSSFEWNDTQVDARWEYTYRLRLYPSSLNGSAASYATSPVSPSCLAWSDRALSLLYSLRFRMENCLPTAARMLAFLGLLHLVLVLWRQYCDITFSPPVKPVKAPPPAMAPLRHKPSSYTSSTESESSSHRDSDLSTIMERPSLESIGGHATCKACSKKFGLFRRKTSACTRCSSTLCRGCRRAKKGQCVCRDEE</sequence>
<dbReference type="RefSeq" id="XP_009822279.1">
    <property type="nucleotide sequence ID" value="XM_009823977.1"/>
</dbReference>
<reference evidence="2" key="1">
    <citation type="submission" date="2013-12" db="EMBL/GenBank/DDBJ databases">
        <title>The Genome Sequence of Aphanomyces astaci APO3.</title>
        <authorList>
            <consortium name="The Broad Institute Genomics Platform"/>
            <person name="Russ C."/>
            <person name="Tyler B."/>
            <person name="van West P."/>
            <person name="Dieguez-Uribeondo J."/>
            <person name="Young S.K."/>
            <person name="Zeng Q."/>
            <person name="Gargeya S."/>
            <person name="Fitzgerald M."/>
            <person name="Abouelleil A."/>
            <person name="Alvarado L."/>
            <person name="Chapman S.B."/>
            <person name="Gainer-Dewar J."/>
            <person name="Goldberg J."/>
            <person name="Griggs A."/>
            <person name="Gujja S."/>
            <person name="Hansen M."/>
            <person name="Howarth C."/>
            <person name="Imamovic A."/>
            <person name="Ireland A."/>
            <person name="Larimer J."/>
            <person name="McCowan C."/>
            <person name="Murphy C."/>
            <person name="Pearson M."/>
            <person name="Poon T.W."/>
            <person name="Priest M."/>
            <person name="Roberts A."/>
            <person name="Saif S."/>
            <person name="Shea T."/>
            <person name="Sykes S."/>
            <person name="Wortman J."/>
            <person name="Nusbaum C."/>
            <person name="Birren B."/>
        </authorList>
    </citation>
    <scope>NUCLEOTIDE SEQUENCE [LARGE SCALE GENOMIC DNA]</scope>
    <source>
        <strain evidence="2">APO3</strain>
    </source>
</reference>
<proteinExistence type="predicted"/>
<protein>
    <recommendedName>
        <fullName evidence="3">FYVE-type domain-containing protein</fullName>
    </recommendedName>
</protein>
<dbReference type="AlphaFoldDB" id="W4H765"/>
<evidence type="ECO:0000313" key="2">
    <source>
        <dbReference type="EMBL" id="ETV87416.1"/>
    </source>
</evidence>
<evidence type="ECO:0000256" key="1">
    <source>
        <dbReference type="SAM" id="MobiDB-lite"/>
    </source>
</evidence>
<evidence type="ECO:0008006" key="3">
    <source>
        <dbReference type="Google" id="ProtNLM"/>
    </source>
</evidence>
<accession>W4H765</accession>
<dbReference type="EMBL" id="KI913115">
    <property type="protein sequence ID" value="ETV87416.1"/>
    <property type="molecule type" value="Genomic_DNA"/>
</dbReference>
<organism evidence="2">
    <name type="scientific">Aphanomyces astaci</name>
    <name type="common">Crayfish plague agent</name>
    <dbReference type="NCBI Taxonomy" id="112090"/>
    <lineage>
        <taxon>Eukaryota</taxon>
        <taxon>Sar</taxon>
        <taxon>Stramenopiles</taxon>
        <taxon>Oomycota</taxon>
        <taxon>Saprolegniomycetes</taxon>
        <taxon>Saprolegniales</taxon>
        <taxon>Verrucalvaceae</taxon>
        <taxon>Aphanomyces</taxon>
    </lineage>
</organism>
<feature type="region of interest" description="Disordered" evidence="1">
    <location>
        <begin position="188"/>
        <end position="220"/>
    </location>
</feature>
<dbReference type="OrthoDB" id="73440at2759"/>
<dbReference type="VEuPathDB" id="FungiDB:H257_00999"/>
<feature type="compositionally biased region" description="Low complexity" evidence="1">
    <location>
        <begin position="202"/>
        <end position="211"/>
    </location>
</feature>
<name>W4H765_APHAT</name>
<gene>
    <name evidence="2" type="ORF">H257_00999</name>
</gene>